<evidence type="ECO:0000256" key="4">
    <source>
        <dbReference type="ARBA" id="ARBA00023136"/>
    </source>
</evidence>
<feature type="transmembrane region" description="Helical" evidence="5">
    <location>
        <begin position="41"/>
        <end position="59"/>
    </location>
</feature>
<keyword evidence="4 5" id="KW-0472">Membrane</keyword>
<proteinExistence type="predicted"/>
<dbReference type="EMBL" id="ACQT01000105">
    <property type="protein sequence ID" value="EER59679.1"/>
    <property type="molecule type" value="Genomic_DNA"/>
</dbReference>
<dbReference type="InterPro" id="IPR051533">
    <property type="entry name" value="WaaL-like"/>
</dbReference>
<feature type="transmembrane region" description="Helical" evidence="5">
    <location>
        <begin position="93"/>
        <end position="108"/>
    </location>
</feature>
<feature type="transmembrane region" description="Helical" evidence="5">
    <location>
        <begin position="210"/>
        <end position="233"/>
    </location>
</feature>
<sequence>MTAFALAMLLVLASVYANIWFDLPWSKTHNQGWGVDHTVVGDYITQSLMMTFLVVVALDRGLRAGAMWQRLAWWAAALLAAVSITHLSSGRTGYVLLAAAVLAFSLLATQGWRRWMALCALAAGLVGVVWTSATIQQRVQLAIAEARTSDRMEITSIGGRINFWKNTWELIEKRPLTGWGTGSYHVQWCHAVDAPQWCVFGRWHPHNQFLFFWVEHGLAGLVLFGILVFAPLWAARRARPPQQRLLVSFFVIFLIDSLINSPLWSSRENHFFIFMMAWLAAEAMFSPQRQAQIQPATPERASP</sequence>
<keyword evidence="3 5" id="KW-1133">Transmembrane helix</keyword>
<dbReference type="PANTHER" id="PTHR37422:SF17">
    <property type="entry name" value="O-ANTIGEN LIGASE"/>
    <property type="match status" value="1"/>
</dbReference>
<name>C5T763_ACIDE</name>
<dbReference type="Pfam" id="PF04932">
    <property type="entry name" value="Wzy_C"/>
    <property type="match status" value="1"/>
</dbReference>
<comment type="subcellular location">
    <subcellularLocation>
        <location evidence="1">Membrane</location>
        <topology evidence="1">Multi-pass membrane protein</topology>
    </subcellularLocation>
</comment>
<evidence type="ECO:0000256" key="3">
    <source>
        <dbReference type="ARBA" id="ARBA00022989"/>
    </source>
</evidence>
<gene>
    <name evidence="7" type="ORF">AcdelDRAFT_2743</name>
</gene>
<dbReference type="PANTHER" id="PTHR37422">
    <property type="entry name" value="TEICHURONIC ACID BIOSYNTHESIS PROTEIN TUAE"/>
    <property type="match status" value="1"/>
</dbReference>
<evidence type="ECO:0000313" key="7">
    <source>
        <dbReference type="EMBL" id="EER59679.1"/>
    </source>
</evidence>
<evidence type="ECO:0000256" key="2">
    <source>
        <dbReference type="ARBA" id="ARBA00022692"/>
    </source>
</evidence>
<feature type="transmembrane region" description="Helical" evidence="5">
    <location>
        <begin position="115"/>
        <end position="133"/>
    </location>
</feature>
<dbReference type="InterPro" id="IPR007016">
    <property type="entry name" value="O-antigen_ligase-rel_domated"/>
</dbReference>
<evidence type="ECO:0000259" key="6">
    <source>
        <dbReference type="Pfam" id="PF04932"/>
    </source>
</evidence>
<dbReference type="AlphaFoldDB" id="C5T763"/>
<dbReference type="Proteomes" id="UP000003856">
    <property type="component" value="Unassembled WGS sequence"/>
</dbReference>
<keyword evidence="8" id="KW-1185">Reference proteome</keyword>
<organism evidence="7 8">
    <name type="scientific">Acidovorax delafieldii 2AN</name>
    <dbReference type="NCBI Taxonomy" id="573060"/>
    <lineage>
        <taxon>Bacteria</taxon>
        <taxon>Pseudomonadati</taxon>
        <taxon>Pseudomonadota</taxon>
        <taxon>Betaproteobacteria</taxon>
        <taxon>Burkholderiales</taxon>
        <taxon>Comamonadaceae</taxon>
        <taxon>Acidovorax</taxon>
    </lineage>
</organism>
<reference evidence="7 8" key="1">
    <citation type="submission" date="2009-05" db="EMBL/GenBank/DDBJ databases">
        <title>The draft genome of Acidovorax delafieldii 2AN.</title>
        <authorList>
            <consortium name="US DOE Joint Genome Institute (JGI-PGF)"/>
            <person name="Lucas S."/>
            <person name="Copeland A."/>
            <person name="Lapidus A."/>
            <person name="Glavina del Rio T."/>
            <person name="Tice H."/>
            <person name="Bruce D."/>
            <person name="Goodwin L."/>
            <person name="Pitluck S."/>
            <person name="Larimer F."/>
            <person name="Land M.L."/>
            <person name="Hauser L."/>
            <person name="Shelobolina E.S."/>
            <person name="Picardal F."/>
            <person name="Roden E."/>
            <person name="Emerson D."/>
        </authorList>
    </citation>
    <scope>NUCLEOTIDE SEQUENCE [LARGE SCALE GENOMIC DNA]</scope>
    <source>
        <strain evidence="7 8">2AN</strain>
    </source>
</reference>
<protein>
    <submittedName>
        <fullName evidence="7">O-antigen polymerase</fullName>
    </submittedName>
</protein>
<evidence type="ECO:0000256" key="1">
    <source>
        <dbReference type="ARBA" id="ARBA00004141"/>
    </source>
</evidence>
<dbReference type="PATRIC" id="fig|573060.9.peg.2323"/>
<evidence type="ECO:0000313" key="8">
    <source>
        <dbReference type="Proteomes" id="UP000003856"/>
    </source>
</evidence>
<comment type="caution">
    <text evidence="7">The sequence shown here is derived from an EMBL/GenBank/DDBJ whole genome shotgun (WGS) entry which is preliminary data.</text>
</comment>
<keyword evidence="2 5" id="KW-0812">Transmembrane</keyword>
<accession>C5T763</accession>
<feature type="transmembrane region" description="Helical" evidence="5">
    <location>
        <begin position="245"/>
        <end position="264"/>
    </location>
</feature>
<feature type="domain" description="O-antigen ligase-related" evidence="6">
    <location>
        <begin position="77"/>
        <end position="224"/>
    </location>
</feature>
<dbReference type="GO" id="GO:0016020">
    <property type="term" value="C:membrane"/>
    <property type="evidence" value="ECO:0007669"/>
    <property type="project" value="UniProtKB-SubCell"/>
</dbReference>
<feature type="transmembrane region" description="Helical" evidence="5">
    <location>
        <begin position="71"/>
        <end position="87"/>
    </location>
</feature>
<evidence type="ECO:0000256" key="5">
    <source>
        <dbReference type="SAM" id="Phobius"/>
    </source>
</evidence>